<dbReference type="EMBL" id="CP071709">
    <property type="protein sequence ID" value="QVY62955.1"/>
    <property type="molecule type" value="Genomic_DNA"/>
</dbReference>
<reference evidence="1 2" key="1">
    <citation type="submission" date="2021-03" db="EMBL/GenBank/DDBJ databases">
        <title>The first data on the complete genome of the tetrodotoxin-producing bacterium.</title>
        <authorList>
            <person name="Melnikova D.I."/>
            <person name="Nijland R."/>
            <person name="Magarlamov T.Y."/>
        </authorList>
    </citation>
    <scope>NUCLEOTIDE SEQUENCE [LARGE SCALE GENOMIC DNA]</scope>
    <source>
        <strain evidence="1 2">1839</strain>
    </source>
</reference>
<keyword evidence="2" id="KW-1185">Reference proteome</keyword>
<evidence type="ECO:0000313" key="1">
    <source>
        <dbReference type="EMBL" id="QVY62955.1"/>
    </source>
</evidence>
<sequence length="418" mass="46699">MAKLMNVKTLDMVNGEITKVEYDGAVYEKVDGKAQIGDLVTTISSWGTIEVGENYIVIDTRSHSGHDYVDVGNNIVGYQEDFVAYRKTSANPTTSLDERVSTLEQRVDSLEGKGGEQAVEYREVKREAKVGELVKIVDAYYADNYNNGDIRKVTASNPETNFEHAHVLIEPDDEFVLTKEYVVLEPINADTITHEGAEYTLVDRKAQPGDVVVFTEATSRYVTNGKPYLVDAYDLIIDDEDDEISVYNNDSEYGRTPANVKVYAPATPKVEPLKVGDYAKIVHSVRGLEGTIVMIISTDVPTHDYEVEHIPKIDDQLYGADAYQLVRATDEEIAEAKAEAERKAEIARWAKIGRKPNEFKKGDIVRVIEDTGANEEGEIVIIAEDGANVYFDECGDKYGCRPHWFELIAPAESRFDDE</sequence>
<gene>
    <name evidence="1" type="ORF">J1899_07900</name>
</gene>
<evidence type="ECO:0000313" key="2">
    <source>
        <dbReference type="Proteomes" id="UP000679247"/>
    </source>
</evidence>
<proteinExistence type="predicted"/>
<evidence type="ECO:0008006" key="3">
    <source>
        <dbReference type="Google" id="ProtNLM"/>
    </source>
</evidence>
<dbReference type="RefSeq" id="WP_214478319.1">
    <property type="nucleotide sequence ID" value="NZ_CP071709.1"/>
</dbReference>
<protein>
    <recommendedName>
        <fullName evidence="3">Phage protein</fullName>
    </recommendedName>
</protein>
<name>A0ABX8FFZ6_9BACI</name>
<organism evidence="1 2">
    <name type="scientific">Cytobacillus gottheilii</name>
    <dbReference type="NCBI Taxonomy" id="859144"/>
    <lineage>
        <taxon>Bacteria</taxon>
        <taxon>Bacillati</taxon>
        <taxon>Bacillota</taxon>
        <taxon>Bacilli</taxon>
        <taxon>Bacillales</taxon>
        <taxon>Bacillaceae</taxon>
        <taxon>Cytobacillus</taxon>
    </lineage>
</organism>
<dbReference type="Proteomes" id="UP000679247">
    <property type="component" value="Chromosome"/>
</dbReference>
<accession>A0ABX8FFZ6</accession>